<evidence type="ECO:0000313" key="5">
    <source>
        <dbReference type="Proteomes" id="UP001500266"/>
    </source>
</evidence>
<comment type="similarity">
    <text evidence="1">Belongs to the NAD(P)-dependent epimerase/dehydratase family. SDR39U1 subfamily.</text>
</comment>
<dbReference type="NCBIfam" id="TIGR01777">
    <property type="entry name" value="yfcH"/>
    <property type="match status" value="1"/>
</dbReference>
<dbReference type="InterPro" id="IPR001509">
    <property type="entry name" value="Epimerase_deHydtase"/>
</dbReference>
<reference evidence="5" key="1">
    <citation type="journal article" date="2019" name="Int. J. Syst. Evol. Microbiol.">
        <title>The Global Catalogue of Microorganisms (GCM) 10K type strain sequencing project: providing services to taxonomists for standard genome sequencing and annotation.</title>
        <authorList>
            <consortium name="The Broad Institute Genomics Platform"/>
            <consortium name="The Broad Institute Genome Sequencing Center for Infectious Disease"/>
            <person name="Wu L."/>
            <person name="Ma J."/>
        </authorList>
    </citation>
    <scope>NUCLEOTIDE SEQUENCE [LARGE SCALE GENOMIC DNA]</scope>
    <source>
        <strain evidence="5">JCM 17316</strain>
    </source>
</reference>
<dbReference type="Gene3D" id="3.40.50.720">
    <property type="entry name" value="NAD(P)-binding Rossmann-like Domain"/>
    <property type="match status" value="1"/>
</dbReference>
<sequence>MGGPGHTGYRLPDSWGPLAYGGRMRVAVTGASGLIGTALVRSLEADGHRVVRLVRRQPAGPREMSWQPGGTLGAEALAGVDAVVHLAGAGIGDRRWSAAYKRVIRESRVRGTRTVAEAVAQARPRVLVCGSAIGFYGDTGGREVDETAPAGSGFLAGVVRDWEAAAAPAREAGVRVVFARTGLVLGRGGLVGRLLPLFRLGLGGRLGDGRQWMSWISLDDEVAALRFLLDGDLEGPVNLTAPRPVTNADFTRALARAVGRPAVLAVPGAALRLVLGEFAEEGALISQRVLPRRLEEAGFTFGHPEVTAALATATST</sequence>
<dbReference type="PANTHER" id="PTHR11092">
    <property type="entry name" value="SUGAR NUCLEOTIDE EPIMERASE RELATED"/>
    <property type="match status" value="1"/>
</dbReference>
<dbReference type="Proteomes" id="UP001500266">
    <property type="component" value="Unassembled WGS sequence"/>
</dbReference>
<dbReference type="EMBL" id="BAABDO010000060">
    <property type="protein sequence ID" value="GAA4146236.1"/>
    <property type="molecule type" value="Genomic_DNA"/>
</dbReference>
<evidence type="ECO:0000313" key="4">
    <source>
        <dbReference type="EMBL" id="GAA4146236.1"/>
    </source>
</evidence>
<dbReference type="InterPro" id="IPR013549">
    <property type="entry name" value="DUF1731"/>
</dbReference>
<comment type="caution">
    <text evidence="4">The sequence shown here is derived from an EMBL/GenBank/DDBJ whole genome shotgun (WGS) entry which is preliminary data.</text>
</comment>
<organism evidence="4 5">
    <name type="scientific">Actinomadura keratinilytica</name>
    <dbReference type="NCBI Taxonomy" id="547461"/>
    <lineage>
        <taxon>Bacteria</taxon>
        <taxon>Bacillati</taxon>
        <taxon>Actinomycetota</taxon>
        <taxon>Actinomycetes</taxon>
        <taxon>Streptosporangiales</taxon>
        <taxon>Thermomonosporaceae</taxon>
        <taxon>Actinomadura</taxon>
    </lineage>
</organism>
<keyword evidence="5" id="KW-1185">Reference proteome</keyword>
<dbReference type="SUPFAM" id="SSF51735">
    <property type="entry name" value="NAD(P)-binding Rossmann-fold domains"/>
    <property type="match status" value="1"/>
</dbReference>
<accession>A0ABP7Z2U8</accession>
<dbReference type="Pfam" id="PF08338">
    <property type="entry name" value="DUF1731"/>
    <property type="match status" value="1"/>
</dbReference>
<dbReference type="InterPro" id="IPR036291">
    <property type="entry name" value="NAD(P)-bd_dom_sf"/>
</dbReference>
<gene>
    <name evidence="4" type="ORF">GCM10022416_38600</name>
</gene>
<dbReference type="Pfam" id="PF01370">
    <property type="entry name" value="Epimerase"/>
    <property type="match status" value="1"/>
</dbReference>
<proteinExistence type="inferred from homology"/>
<name>A0ABP7Z2U8_9ACTN</name>
<protein>
    <submittedName>
        <fullName evidence="4">TIGR01777 family oxidoreductase</fullName>
    </submittedName>
</protein>
<dbReference type="InterPro" id="IPR010099">
    <property type="entry name" value="SDR39U1"/>
</dbReference>
<evidence type="ECO:0000259" key="2">
    <source>
        <dbReference type="Pfam" id="PF01370"/>
    </source>
</evidence>
<feature type="domain" description="DUF1731" evidence="3">
    <location>
        <begin position="266"/>
        <end position="311"/>
    </location>
</feature>
<feature type="domain" description="NAD-dependent epimerase/dehydratase" evidence="2">
    <location>
        <begin position="26"/>
        <end position="231"/>
    </location>
</feature>
<dbReference type="PANTHER" id="PTHR11092:SF0">
    <property type="entry name" value="EPIMERASE FAMILY PROTEIN SDR39U1"/>
    <property type="match status" value="1"/>
</dbReference>
<evidence type="ECO:0000259" key="3">
    <source>
        <dbReference type="Pfam" id="PF08338"/>
    </source>
</evidence>
<evidence type="ECO:0000256" key="1">
    <source>
        <dbReference type="ARBA" id="ARBA00009353"/>
    </source>
</evidence>